<dbReference type="AlphaFoldDB" id="A0AAN6ZIP4"/>
<accession>A0AAN6ZIP4</accession>
<organism evidence="3 4">
    <name type="scientific">Trichocladium antarcticum</name>
    <dbReference type="NCBI Taxonomy" id="1450529"/>
    <lineage>
        <taxon>Eukaryota</taxon>
        <taxon>Fungi</taxon>
        <taxon>Dikarya</taxon>
        <taxon>Ascomycota</taxon>
        <taxon>Pezizomycotina</taxon>
        <taxon>Sordariomycetes</taxon>
        <taxon>Sordariomycetidae</taxon>
        <taxon>Sordariales</taxon>
        <taxon>Chaetomiaceae</taxon>
        <taxon>Trichocladium</taxon>
    </lineage>
</organism>
<feature type="compositionally biased region" description="Acidic residues" evidence="1">
    <location>
        <begin position="593"/>
        <end position="609"/>
    </location>
</feature>
<reference evidence="3" key="1">
    <citation type="journal article" date="2023" name="Mol. Phylogenet. Evol.">
        <title>Genome-scale phylogeny and comparative genomics of the fungal order Sordariales.</title>
        <authorList>
            <person name="Hensen N."/>
            <person name="Bonometti L."/>
            <person name="Westerberg I."/>
            <person name="Brannstrom I.O."/>
            <person name="Guillou S."/>
            <person name="Cros-Aarteil S."/>
            <person name="Calhoun S."/>
            <person name="Haridas S."/>
            <person name="Kuo A."/>
            <person name="Mondo S."/>
            <person name="Pangilinan J."/>
            <person name="Riley R."/>
            <person name="LaButti K."/>
            <person name="Andreopoulos B."/>
            <person name="Lipzen A."/>
            <person name="Chen C."/>
            <person name="Yan M."/>
            <person name="Daum C."/>
            <person name="Ng V."/>
            <person name="Clum A."/>
            <person name="Steindorff A."/>
            <person name="Ohm R.A."/>
            <person name="Martin F."/>
            <person name="Silar P."/>
            <person name="Natvig D.O."/>
            <person name="Lalanne C."/>
            <person name="Gautier V."/>
            <person name="Ament-Velasquez S.L."/>
            <person name="Kruys A."/>
            <person name="Hutchinson M.I."/>
            <person name="Powell A.J."/>
            <person name="Barry K."/>
            <person name="Miller A.N."/>
            <person name="Grigoriev I.V."/>
            <person name="Debuchy R."/>
            <person name="Gladieux P."/>
            <person name="Hiltunen Thoren M."/>
            <person name="Johannesson H."/>
        </authorList>
    </citation>
    <scope>NUCLEOTIDE SEQUENCE</scope>
    <source>
        <strain evidence="3">CBS 123565</strain>
    </source>
</reference>
<dbReference type="Pfam" id="PF10419">
    <property type="entry name" value="TFIIIC_sub6"/>
    <property type="match status" value="1"/>
</dbReference>
<dbReference type="InterPro" id="IPR009291">
    <property type="entry name" value="Vps62"/>
</dbReference>
<feature type="compositionally biased region" description="Acidic residues" evidence="1">
    <location>
        <begin position="79"/>
        <end position="97"/>
    </location>
</feature>
<evidence type="ECO:0000313" key="3">
    <source>
        <dbReference type="EMBL" id="KAK4139014.1"/>
    </source>
</evidence>
<dbReference type="Gene3D" id="2.60.40.4370">
    <property type="match status" value="1"/>
</dbReference>
<dbReference type="InterPro" id="IPR019481">
    <property type="entry name" value="TFIIIC_triple_barrel"/>
</dbReference>
<feature type="region of interest" description="Disordered" evidence="1">
    <location>
        <begin position="587"/>
        <end position="640"/>
    </location>
</feature>
<evidence type="ECO:0000256" key="1">
    <source>
        <dbReference type="SAM" id="MobiDB-lite"/>
    </source>
</evidence>
<feature type="compositionally biased region" description="Basic and acidic residues" evidence="1">
    <location>
        <begin position="303"/>
        <end position="323"/>
    </location>
</feature>
<protein>
    <recommendedName>
        <fullName evidence="2">Transcription factor TFIIIC triple barrel domain-containing protein</fullName>
    </recommendedName>
</protein>
<keyword evidence="4" id="KW-1185">Reference proteome</keyword>
<feature type="region of interest" description="Disordered" evidence="1">
    <location>
        <begin position="301"/>
        <end position="340"/>
    </location>
</feature>
<dbReference type="EMBL" id="MU853401">
    <property type="protein sequence ID" value="KAK4139014.1"/>
    <property type="molecule type" value="Genomic_DNA"/>
</dbReference>
<dbReference type="PANTHER" id="PTHR48171">
    <property type="entry name" value="DUF946 FAMILY PROTEIN"/>
    <property type="match status" value="1"/>
</dbReference>
<dbReference type="Pfam" id="PF06101">
    <property type="entry name" value="Vps62"/>
    <property type="match status" value="1"/>
</dbReference>
<name>A0AAN6ZIP4_9PEZI</name>
<feature type="region of interest" description="Disordered" evidence="1">
    <location>
        <begin position="653"/>
        <end position="676"/>
    </location>
</feature>
<feature type="domain" description="Transcription factor TFIIIC triple barrel" evidence="2">
    <location>
        <begin position="26"/>
        <end position="208"/>
    </location>
</feature>
<dbReference type="Proteomes" id="UP001304895">
    <property type="component" value="Unassembled WGS sequence"/>
</dbReference>
<evidence type="ECO:0000259" key="2">
    <source>
        <dbReference type="Pfam" id="PF10419"/>
    </source>
</evidence>
<dbReference type="PANTHER" id="PTHR48171:SF1">
    <property type="entry name" value="VACUOLAR PROTEIN SORTING-ASSOCIATED PROTEIN 62"/>
    <property type="match status" value="1"/>
</dbReference>
<sequence>MEPSGVGPKTRTLGDDDDWEYEYSTTETETYYLTLDLSVRDFLERRTDDIFHNTRSGYRVWYNPLFNAPEPQAYNSDLLEDKDADDGEPPEREDVELDTVGMPPTQAQTKPPIDPLLEQPIQEGVQVDEQPSYKLAEEIQILELHSEQPVVSYRNHVFRGTWCENIGTEMIFARHDDRAPLPALRHLSQNINLLAASASRINFREATLRPRDRGGIPDTALLGSAHALEEDIPERYKRNGGIYVHIGGDKSGQRQPQAHFLEDLIALKRKRGEMDEVTVQPLETRQNKLMWEDEEEERRRRKAQQDHARNMKWRDKRREDKESGLGLERNYVPRKGPGGRGFPRLRARRAALISRDNGLISRFIAEMSIMVFSLRRAAMATLLLGALVFALTLLPNVLNPTPPDAQERDRDKRWVNSSPYWIDRQACRWLSVCGIQHIRWDAPALAGDSGQSILDALKMLALGWSEERTFVEKTDTSDWEIPPSRTDSKHDLRASTASNGARVLDKVPDYVLDHAPLVHLYSGEHFWPSDIAEHAQHIIPFKDGSSVETGKPVHLGNMATLNAENGTIFLTSQDDVEGRPEWLHSRAGVPVPFEDDGVEIGEPEGDDEQVDRPERPEDGTTWWDADKQHPPHRIVPPLKGDLDERRNRWLRRKRSISNAQQPMGGTFQEDTKPDPSGYSKAPATLILVDKGAGIVDAFWFFFYSYNLGQTVLNIRFGNHVGDWEHCMVRFQNGVPRAMFLSEHAGGKAYTWRALEKRAQKGDTPARPVIYSAVGSHAMYASQGIHPYVLPFKLLKDVTDKGPLWDPALNNYAYWFDYEIDQDEDRNATVQERTSLTPASSNPRLPTSWFHYGGTWGDDIYPLSDRRQWRLFGEYHYVTGPLGPKDKWLERRKVCQTEKCTIFDSIEAGKKAAWY</sequence>
<reference evidence="3" key="2">
    <citation type="submission" date="2023-05" db="EMBL/GenBank/DDBJ databases">
        <authorList>
            <consortium name="Lawrence Berkeley National Laboratory"/>
            <person name="Steindorff A."/>
            <person name="Hensen N."/>
            <person name="Bonometti L."/>
            <person name="Westerberg I."/>
            <person name="Brannstrom I.O."/>
            <person name="Guillou S."/>
            <person name="Cros-Aarteil S."/>
            <person name="Calhoun S."/>
            <person name="Haridas S."/>
            <person name="Kuo A."/>
            <person name="Mondo S."/>
            <person name="Pangilinan J."/>
            <person name="Riley R."/>
            <person name="Labutti K."/>
            <person name="Andreopoulos B."/>
            <person name="Lipzen A."/>
            <person name="Chen C."/>
            <person name="Yanf M."/>
            <person name="Daum C."/>
            <person name="Ng V."/>
            <person name="Clum A."/>
            <person name="Ohm R."/>
            <person name="Martin F."/>
            <person name="Silar P."/>
            <person name="Natvig D."/>
            <person name="Lalanne C."/>
            <person name="Gautier V."/>
            <person name="Ament-Velasquez S.L."/>
            <person name="Kruys A."/>
            <person name="Hutchinson M.I."/>
            <person name="Powell A.J."/>
            <person name="Barry K."/>
            <person name="Miller A.N."/>
            <person name="Grigoriev I.V."/>
            <person name="Debuchy R."/>
            <person name="Gladieux P."/>
            <person name="Thoren M.H."/>
            <person name="Johannesson H."/>
        </authorList>
    </citation>
    <scope>NUCLEOTIDE SEQUENCE</scope>
    <source>
        <strain evidence="3">CBS 123565</strain>
    </source>
</reference>
<feature type="compositionally biased region" description="Basic and acidic residues" evidence="1">
    <location>
        <begin position="610"/>
        <end position="629"/>
    </location>
</feature>
<proteinExistence type="predicted"/>
<gene>
    <name evidence="3" type="ORF">BT67DRAFT_413969</name>
</gene>
<comment type="caution">
    <text evidence="3">The sequence shown here is derived from an EMBL/GenBank/DDBJ whole genome shotgun (WGS) entry which is preliminary data.</text>
</comment>
<feature type="region of interest" description="Disordered" evidence="1">
    <location>
        <begin position="79"/>
        <end position="113"/>
    </location>
</feature>
<evidence type="ECO:0000313" key="4">
    <source>
        <dbReference type="Proteomes" id="UP001304895"/>
    </source>
</evidence>